<evidence type="ECO:0000256" key="4">
    <source>
        <dbReference type="ARBA" id="ARBA00022771"/>
    </source>
</evidence>
<organism evidence="10 11">
    <name type="scientific">Lentinula aciculospora</name>
    <dbReference type="NCBI Taxonomy" id="153920"/>
    <lineage>
        <taxon>Eukaryota</taxon>
        <taxon>Fungi</taxon>
        <taxon>Dikarya</taxon>
        <taxon>Basidiomycota</taxon>
        <taxon>Agaricomycotina</taxon>
        <taxon>Agaricomycetes</taxon>
        <taxon>Agaricomycetidae</taxon>
        <taxon>Agaricales</taxon>
        <taxon>Marasmiineae</taxon>
        <taxon>Omphalotaceae</taxon>
        <taxon>Lentinula</taxon>
    </lineage>
</organism>
<dbReference type="Pfam" id="PF00096">
    <property type="entry name" value="zf-C2H2"/>
    <property type="match status" value="1"/>
</dbReference>
<dbReference type="AlphaFoldDB" id="A0A9W9DK83"/>
<name>A0A9W9DK83_9AGAR</name>
<dbReference type="FunFam" id="3.30.160.60:FF:000145">
    <property type="entry name" value="Zinc finger protein 574"/>
    <property type="match status" value="1"/>
</dbReference>
<evidence type="ECO:0000256" key="6">
    <source>
        <dbReference type="ARBA" id="ARBA00023242"/>
    </source>
</evidence>
<dbReference type="PANTHER" id="PTHR24388">
    <property type="entry name" value="ZINC FINGER PROTEIN"/>
    <property type="match status" value="1"/>
</dbReference>
<evidence type="ECO:0000256" key="7">
    <source>
        <dbReference type="PROSITE-ProRule" id="PRU00042"/>
    </source>
</evidence>
<proteinExistence type="predicted"/>
<feature type="region of interest" description="Disordered" evidence="8">
    <location>
        <begin position="154"/>
        <end position="183"/>
    </location>
</feature>
<reference evidence="10" key="1">
    <citation type="submission" date="2022-08" db="EMBL/GenBank/DDBJ databases">
        <title>A Global Phylogenomic Analysis of the Shiitake Genus Lentinula.</title>
        <authorList>
            <consortium name="DOE Joint Genome Institute"/>
            <person name="Sierra-Patev S."/>
            <person name="Min B."/>
            <person name="Naranjo-Ortiz M."/>
            <person name="Looney B."/>
            <person name="Konkel Z."/>
            <person name="Slot J.C."/>
            <person name="Sakamoto Y."/>
            <person name="Steenwyk J.L."/>
            <person name="Rokas A."/>
            <person name="Carro J."/>
            <person name="Camarero S."/>
            <person name="Ferreira P."/>
            <person name="Molpeceres G."/>
            <person name="Ruiz-Duenas F.J."/>
            <person name="Serrano A."/>
            <person name="Henrissat B."/>
            <person name="Drula E."/>
            <person name="Hughes K.W."/>
            <person name="Mata J.L."/>
            <person name="Ishikawa N.K."/>
            <person name="Vargas-Isla R."/>
            <person name="Ushijima S."/>
            <person name="Smith C.A."/>
            <person name="Ahrendt S."/>
            <person name="Andreopoulos W."/>
            <person name="He G."/>
            <person name="Labutti K."/>
            <person name="Lipzen A."/>
            <person name="Ng V."/>
            <person name="Riley R."/>
            <person name="Sandor L."/>
            <person name="Barry K."/>
            <person name="Martinez A.T."/>
            <person name="Xiao Y."/>
            <person name="Gibbons J.G."/>
            <person name="Terashima K."/>
            <person name="Grigoriev I.V."/>
            <person name="Hibbett D.S."/>
        </authorList>
    </citation>
    <scope>NUCLEOTIDE SEQUENCE</scope>
    <source>
        <strain evidence="10">JLM2183</strain>
    </source>
</reference>
<dbReference type="PANTHER" id="PTHR24388:SF54">
    <property type="entry name" value="PROTEIN ESCARGOT"/>
    <property type="match status" value="1"/>
</dbReference>
<protein>
    <recommendedName>
        <fullName evidence="9">C2H2-type domain-containing protein</fullName>
    </recommendedName>
</protein>
<accession>A0A9W9DK83</accession>
<dbReference type="GO" id="GO:0008270">
    <property type="term" value="F:zinc ion binding"/>
    <property type="evidence" value="ECO:0007669"/>
    <property type="project" value="UniProtKB-KW"/>
</dbReference>
<dbReference type="SMART" id="SM00355">
    <property type="entry name" value="ZnF_C2H2"/>
    <property type="match status" value="3"/>
</dbReference>
<keyword evidence="3" id="KW-0677">Repeat</keyword>
<evidence type="ECO:0000256" key="2">
    <source>
        <dbReference type="ARBA" id="ARBA00022723"/>
    </source>
</evidence>
<feature type="domain" description="C2H2-type" evidence="9">
    <location>
        <begin position="19"/>
        <end position="46"/>
    </location>
</feature>
<dbReference type="GO" id="GO:0000978">
    <property type="term" value="F:RNA polymerase II cis-regulatory region sequence-specific DNA binding"/>
    <property type="evidence" value="ECO:0007669"/>
    <property type="project" value="TreeGrafter"/>
</dbReference>
<comment type="subcellular location">
    <subcellularLocation>
        <location evidence="1">Nucleus</location>
    </subcellularLocation>
</comment>
<dbReference type="EMBL" id="JAOTPV010000016">
    <property type="protein sequence ID" value="KAJ4474477.1"/>
    <property type="molecule type" value="Genomic_DNA"/>
</dbReference>
<keyword evidence="4 7" id="KW-0863">Zinc-finger</keyword>
<evidence type="ECO:0000313" key="10">
    <source>
        <dbReference type="EMBL" id="KAJ4474477.1"/>
    </source>
</evidence>
<keyword evidence="6" id="KW-0539">Nucleus</keyword>
<dbReference type="InterPro" id="IPR036236">
    <property type="entry name" value="Znf_C2H2_sf"/>
</dbReference>
<evidence type="ECO:0000256" key="8">
    <source>
        <dbReference type="SAM" id="MobiDB-lite"/>
    </source>
</evidence>
<evidence type="ECO:0000259" key="9">
    <source>
        <dbReference type="PROSITE" id="PS50157"/>
    </source>
</evidence>
<dbReference type="PROSITE" id="PS00028">
    <property type="entry name" value="ZINC_FINGER_C2H2_1"/>
    <property type="match status" value="1"/>
</dbReference>
<dbReference type="GO" id="GO:0000981">
    <property type="term" value="F:DNA-binding transcription factor activity, RNA polymerase II-specific"/>
    <property type="evidence" value="ECO:0007669"/>
    <property type="project" value="TreeGrafter"/>
</dbReference>
<dbReference type="GO" id="GO:0005634">
    <property type="term" value="C:nucleus"/>
    <property type="evidence" value="ECO:0007669"/>
    <property type="project" value="UniProtKB-SubCell"/>
</dbReference>
<evidence type="ECO:0000256" key="3">
    <source>
        <dbReference type="ARBA" id="ARBA00022737"/>
    </source>
</evidence>
<evidence type="ECO:0000256" key="5">
    <source>
        <dbReference type="ARBA" id="ARBA00022833"/>
    </source>
</evidence>
<keyword evidence="2" id="KW-0479">Metal-binding</keyword>
<evidence type="ECO:0000313" key="11">
    <source>
        <dbReference type="Proteomes" id="UP001150266"/>
    </source>
</evidence>
<dbReference type="InterPro" id="IPR050527">
    <property type="entry name" value="Snail/Krueppel_Znf"/>
</dbReference>
<dbReference type="PROSITE" id="PS50157">
    <property type="entry name" value="ZINC_FINGER_C2H2_2"/>
    <property type="match status" value="1"/>
</dbReference>
<dbReference type="InterPro" id="IPR013087">
    <property type="entry name" value="Znf_C2H2_type"/>
</dbReference>
<keyword evidence="5" id="KW-0862">Zinc</keyword>
<dbReference type="SUPFAM" id="SSF57667">
    <property type="entry name" value="beta-beta-alpha zinc fingers"/>
    <property type="match status" value="2"/>
</dbReference>
<gene>
    <name evidence="10" type="ORF">J3R30DRAFT_3736052</name>
</gene>
<sequence length="329" mass="35716">MPAIRATTVFPAKVAEGPFICPQCGARTARKADMKRHQGIHTGVRHQCPHTGCRFSSVQKTNLDTHLALHDPTKRSACPECEFRCKDPSSLIKHRKAKHGYIPKKYTLSERPKRPSKFLLPAVPSPEATPAPSDLTLMPSVGTATVAALSHPSLLSPTSTQRSSAAEDYGATHPATTLCPPSNHDEHTILTTLPFPFAEYSYPVGFQPDMPIFGRSWQAFDSEIPRLPQQSQSHEPFALTANGVSSGTGFGPVTETEFGVGLDTSMETNVNRRFTSVLPVVPALSVALVYGAPFSNITREDIILPSTTYGSVHVPNEMPEAGHAAHEYR</sequence>
<dbReference type="Proteomes" id="UP001150266">
    <property type="component" value="Unassembled WGS sequence"/>
</dbReference>
<comment type="caution">
    <text evidence="10">The sequence shown here is derived from an EMBL/GenBank/DDBJ whole genome shotgun (WGS) entry which is preliminary data.</text>
</comment>
<dbReference type="Gene3D" id="3.30.160.60">
    <property type="entry name" value="Classic Zinc Finger"/>
    <property type="match status" value="2"/>
</dbReference>
<dbReference type="OrthoDB" id="654211at2759"/>
<keyword evidence="11" id="KW-1185">Reference proteome</keyword>
<evidence type="ECO:0000256" key="1">
    <source>
        <dbReference type="ARBA" id="ARBA00004123"/>
    </source>
</evidence>